<proteinExistence type="predicted"/>
<evidence type="ECO:0000313" key="2">
    <source>
        <dbReference type="RefSeq" id="XP_073770722.1"/>
    </source>
</evidence>
<dbReference type="Proteomes" id="UP000000437">
    <property type="component" value="Chromosome 10"/>
</dbReference>
<reference evidence="2" key="1">
    <citation type="submission" date="2025-08" db="UniProtKB">
        <authorList>
            <consortium name="RefSeq"/>
        </authorList>
    </citation>
    <scope>IDENTIFICATION</scope>
    <source>
        <strain evidence="2">Tuebingen</strain>
        <tissue evidence="2">Fibroblasts and whole tissue</tissue>
    </source>
</reference>
<dbReference type="RefSeq" id="XP_073770722.1">
    <property type="nucleotide sequence ID" value="XM_073914621.1"/>
</dbReference>
<keyword evidence="1" id="KW-1185">Reference proteome</keyword>
<name>A0AC58GLW1_DANRE</name>
<organism evidence="1 2">
    <name type="scientific">Danio rerio</name>
    <name type="common">Zebrafish</name>
    <name type="synonym">Brachydanio rerio</name>
    <dbReference type="NCBI Taxonomy" id="7955"/>
    <lineage>
        <taxon>Eukaryota</taxon>
        <taxon>Metazoa</taxon>
        <taxon>Chordata</taxon>
        <taxon>Craniata</taxon>
        <taxon>Vertebrata</taxon>
        <taxon>Euteleostomi</taxon>
        <taxon>Actinopterygii</taxon>
        <taxon>Neopterygii</taxon>
        <taxon>Teleostei</taxon>
        <taxon>Ostariophysi</taxon>
        <taxon>Cypriniformes</taxon>
        <taxon>Danionidae</taxon>
        <taxon>Danioninae</taxon>
        <taxon>Danio</taxon>
    </lineage>
</organism>
<evidence type="ECO:0000313" key="1">
    <source>
        <dbReference type="Proteomes" id="UP000000437"/>
    </source>
</evidence>
<protein>
    <submittedName>
        <fullName evidence="2">Uncharacterized protein isoform X1</fullName>
    </submittedName>
</protein>
<accession>A0AC58GLW1</accession>
<sequence length="844" mass="89910">MRSSSGLVCSHRPEGRVFPCLHSSTPPPISAVCVRGSSVAVQGPPLRALSVSAGLHQTRGGCPSAPSARGHSHTRLSRRLADFSPLAGAIDYAQGRGASASPPTGASGQPRKEQTRPRAEDFFSRDGAGLDHHGSAPLRGTRSPVAELSEGARQQTSGPTEVLSEAPGAYGIRSRRHAARVAPYETTSALASRSGPQTRMARGHTPGLGYCAVSPRPQPLERPLVPTGRCASRTGVQPCCCFNRRFQHGLGGRVSRACGCGPLEGCPAALAYQSPRAVGSVPRSPLLFTGAGAATRSGQDGQYGGGGVYQPHGGYALSPLVSARPPSAPLESPAAEIAARHSRPRHAQSCSRCALTTAVTPWRMETPPRVCSADMGAIRGGPDRSVCFPRERSLPVVFFPDRGLSRHGCTGPQLASGHAQVCVSPNEPARAVSVQGQGGRGTGSASCAPLAQPDLDIRALTPRDGPPLADPFERGPTLSGTGHHLAPSPRSLEPPRVVPRREEDLGNLPTAVVNTITQARAPSTRRAYALKWSLFTEWCVSRREDPRNCQISVVLSFLQEKLDSRLSPSTLKVYVAAISAYHSAVAGGTVGKHNLVIQFLRGARRINPSRPPLMPSWDLALVLTSLRSDPFEPLESVSLRFLSLKTALLVALASIKRVGDLEAFSVSDSCLEFGPDYSHVILRPRPGYVPKVPTTPFRDQVVNLQALPPEEADPALSLLCPVRALRIYVDRTQNFRSSEQLFVCYGGRQQGSAVSKQRLSHWIVDAISLAYSSRGQPCPPGVRAHSTRSVASSWARARGASLTDICRAAGWATPNTFARFYNLRVEPVSSRVLGNPLVIEETTR</sequence>
<gene>
    <name evidence="2" type="primary">LOC141376343</name>
</gene>